<feature type="transmembrane region" description="Helical" evidence="1">
    <location>
        <begin position="908"/>
        <end position="928"/>
    </location>
</feature>
<evidence type="ECO:0000256" key="1">
    <source>
        <dbReference type="SAM" id="Phobius"/>
    </source>
</evidence>
<accession>A0A2G0CDM8</accession>
<dbReference type="Gene3D" id="3.30.2090.10">
    <property type="entry name" value="Multidrug efflux transporter AcrB TolC docking domain, DN and DC subdomains"/>
    <property type="match status" value="2"/>
</dbReference>
<organism evidence="2 3">
    <name type="scientific">Neolewinella marina</name>
    <dbReference type="NCBI Taxonomy" id="438751"/>
    <lineage>
        <taxon>Bacteria</taxon>
        <taxon>Pseudomonadati</taxon>
        <taxon>Bacteroidota</taxon>
        <taxon>Saprospiria</taxon>
        <taxon>Saprospirales</taxon>
        <taxon>Lewinellaceae</taxon>
        <taxon>Neolewinella</taxon>
    </lineage>
</organism>
<comment type="caution">
    <text evidence="2">The sequence shown here is derived from an EMBL/GenBank/DDBJ whole genome shotgun (WGS) entry which is preliminary data.</text>
</comment>
<dbReference type="Gene3D" id="3.30.70.1320">
    <property type="entry name" value="Multidrug efflux transporter AcrB pore domain like"/>
    <property type="match status" value="1"/>
</dbReference>
<feature type="transmembrane region" description="Helical" evidence="1">
    <location>
        <begin position="387"/>
        <end position="411"/>
    </location>
</feature>
<sequence length="1049" mass="114462">MNISKLALSHNRVTILVVLMVAIMGLVGYNNLSRNAMPPFTIRVASVVTPFAGASAERVEELVTERIERVAQELAAVKRISSESRTGLSVVSVELEPSVSKENMQPVFDRLRRKLEELQPTLPDGVGQINVKDDGLGVVYGIQLGLAGGGYSLSELEDQATDIRDDLIKLSDAAEVEISGLRQERIFVEFDNARLARYGLSANELQRNISATNIVFPGGDVTLGDQRVTLEPTGNFENLSDLENVIINLNGGQTAKLGEIATINRGYTDPPERLVRIDGEQGLVVGIAVKEGANLIELGEEVDAKVIAYNQTLPVGMKLERIASQDAYVQQSVSGFLSNVLQSVAIVLVVMFLFLGWRTGLVVASLIPLAIIMTLLLMNLFDVGLNQVTLAALIMALGLLVDNAIVISEAMMVRMEEGLAPKESAYAATSELAIPLLISSLTTSAAFLSFFLAENTMGEMMGPLFVVITFALLSSWIMAMTVVTMLGVALIRVKTRRPGDSFPTEEAVKDMPPQQQDIFGKLNNYYGNIIYRALKAPWLVLALIMGMFIGSLLLFTQIPFIFFPDSDRNLITMNVNLPLGTDINRTSEIVADIERFINENLLVVKDEAEADGITDFTTFISEGPDSYDLGYQPGEANSGYAHLLMNTSRYEANQDMIDKLEGYTYENFPEADITVGPLGGGGGGGSDVAVRISGPQVDVLYAISDDVKRVLNQLPEATNISDDWGPKSKKVVIDIDQERADRAGVTNQDIAVSLRTSLSGFNAGSFREDEDALPIIMRGIGAEKYQVQDLKGLNVFAQGSGENVPLTQVADVEVAWQYAKIKRRDLYRTMTISADAREGFTATNVTSELRPKLDELRKNWPAGYTYELGGESEQSSEAMMAVARNLPLAGFIIVLLLMLQFNSFRKTFIVLATIPLGIIGVILGLLLFRSYFGFMAFLGIISLAGILINNAIVLIDRIQIEEAEGKTEFRAIVDACKQRFRPILLTTFTTALGLIPLYLGGGLMWEPMAVSIMVGLLFATVITLLFVPVTYKLLFGIKEAKSEPDADLV</sequence>
<feature type="transmembrane region" description="Helical" evidence="1">
    <location>
        <begin position="934"/>
        <end position="955"/>
    </location>
</feature>
<dbReference type="SUPFAM" id="SSF82693">
    <property type="entry name" value="Multidrug efflux transporter AcrB pore domain, PN1, PN2, PC1 and PC2 subdomains"/>
    <property type="match status" value="2"/>
</dbReference>
<protein>
    <submittedName>
        <fullName evidence="2">Multidrug transporter</fullName>
    </submittedName>
</protein>
<feature type="transmembrane region" description="Helical" evidence="1">
    <location>
        <begin position="983"/>
        <end position="1005"/>
    </location>
</feature>
<dbReference type="PANTHER" id="PTHR32063">
    <property type="match status" value="1"/>
</dbReference>
<gene>
    <name evidence="2" type="ORF">CGL56_12950</name>
</gene>
<dbReference type="Pfam" id="PF00873">
    <property type="entry name" value="ACR_tran"/>
    <property type="match status" value="1"/>
</dbReference>
<feature type="transmembrane region" description="Helical" evidence="1">
    <location>
        <begin position="432"/>
        <end position="452"/>
    </location>
</feature>
<dbReference type="Gene3D" id="3.30.70.1440">
    <property type="entry name" value="Multidrug efflux transporter AcrB pore domain"/>
    <property type="match status" value="1"/>
</dbReference>
<dbReference type="PANTHER" id="PTHR32063:SF18">
    <property type="entry name" value="CATION EFFLUX SYSTEM PROTEIN"/>
    <property type="match status" value="1"/>
</dbReference>
<feature type="transmembrane region" description="Helical" evidence="1">
    <location>
        <begin position="336"/>
        <end position="354"/>
    </location>
</feature>
<keyword evidence="1" id="KW-1133">Transmembrane helix</keyword>
<keyword evidence="1" id="KW-0812">Transmembrane</keyword>
<keyword evidence="3" id="KW-1185">Reference proteome</keyword>
<dbReference type="Proteomes" id="UP000226437">
    <property type="component" value="Unassembled WGS sequence"/>
</dbReference>
<dbReference type="GO" id="GO:0005886">
    <property type="term" value="C:plasma membrane"/>
    <property type="evidence" value="ECO:0007669"/>
    <property type="project" value="TreeGrafter"/>
</dbReference>
<dbReference type="InterPro" id="IPR027463">
    <property type="entry name" value="AcrB_DN_DC_subdom"/>
</dbReference>
<dbReference type="Gene3D" id="1.20.1640.10">
    <property type="entry name" value="Multidrug efflux transporter AcrB transmembrane domain"/>
    <property type="match status" value="2"/>
</dbReference>
<evidence type="ECO:0000313" key="2">
    <source>
        <dbReference type="EMBL" id="PHK98091.1"/>
    </source>
</evidence>
<dbReference type="OrthoDB" id="9798415at2"/>
<feature type="transmembrane region" description="Helical" evidence="1">
    <location>
        <begin position="882"/>
        <end position="901"/>
    </location>
</feature>
<reference evidence="2 3" key="1">
    <citation type="submission" date="2017-10" db="EMBL/GenBank/DDBJ databases">
        <title>The draft genome sequence of Lewinella marina KCTC 32374.</title>
        <authorList>
            <person name="Wang K."/>
        </authorList>
    </citation>
    <scope>NUCLEOTIDE SEQUENCE [LARGE SCALE GENOMIC DNA]</scope>
    <source>
        <strain evidence="2 3">MKG-38</strain>
    </source>
</reference>
<feature type="transmembrane region" description="Helical" evidence="1">
    <location>
        <begin position="464"/>
        <end position="491"/>
    </location>
</feature>
<dbReference type="AlphaFoldDB" id="A0A2G0CDM8"/>
<dbReference type="GO" id="GO:0042910">
    <property type="term" value="F:xenobiotic transmembrane transporter activity"/>
    <property type="evidence" value="ECO:0007669"/>
    <property type="project" value="TreeGrafter"/>
</dbReference>
<dbReference type="EMBL" id="PDLO01000005">
    <property type="protein sequence ID" value="PHK98091.1"/>
    <property type="molecule type" value="Genomic_DNA"/>
</dbReference>
<feature type="transmembrane region" description="Helical" evidence="1">
    <location>
        <begin position="1011"/>
        <end position="1031"/>
    </location>
</feature>
<name>A0A2G0CDM8_9BACT</name>
<keyword evidence="1" id="KW-0472">Membrane</keyword>
<feature type="transmembrane region" description="Helical" evidence="1">
    <location>
        <begin position="12"/>
        <end position="29"/>
    </location>
</feature>
<dbReference type="SUPFAM" id="SSF82866">
    <property type="entry name" value="Multidrug efflux transporter AcrB transmembrane domain"/>
    <property type="match status" value="2"/>
</dbReference>
<dbReference type="PRINTS" id="PR00702">
    <property type="entry name" value="ACRIFLAVINRP"/>
</dbReference>
<dbReference type="SUPFAM" id="SSF82714">
    <property type="entry name" value="Multidrug efflux transporter AcrB TolC docking domain, DN and DC subdomains"/>
    <property type="match status" value="2"/>
</dbReference>
<evidence type="ECO:0000313" key="3">
    <source>
        <dbReference type="Proteomes" id="UP000226437"/>
    </source>
</evidence>
<dbReference type="RefSeq" id="WP_099106989.1">
    <property type="nucleotide sequence ID" value="NZ_JAATJF010000002.1"/>
</dbReference>
<feature type="transmembrane region" description="Helical" evidence="1">
    <location>
        <begin position="361"/>
        <end position="381"/>
    </location>
</feature>
<feature type="transmembrane region" description="Helical" evidence="1">
    <location>
        <begin position="538"/>
        <end position="563"/>
    </location>
</feature>
<dbReference type="InterPro" id="IPR001036">
    <property type="entry name" value="Acrflvin-R"/>
</dbReference>
<proteinExistence type="predicted"/>
<dbReference type="Gene3D" id="3.30.70.1430">
    <property type="entry name" value="Multidrug efflux transporter AcrB pore domain"/>
    <property type="match status" value="2"/>
</dbReference>